<organism evidence="1 2">
    <name type="scientific">Desulfotalea psychrophila (strain LSv54 / DSM 12343)</name>
    <dbReference type="NCBI Taxonomy" id="177439"/>
    <lineage>
        <taxon>Bacteria</taxon>
        <taxon>Pseudomonadati</taxon>
        <taxon>Thermodesulfobacteriota</taxon>
        <taxon>Desulfobulbia</taxon>
        <taxon>Desulfobulbales</taxon>
        <taxon>Desulfocapsaceae</taxon>
        <taxon>Desulfotalea</taxon>
    </lineage>
</organism>
<keyword evidence="2" id="KW-1185">Reference proteome</keyword>
<dbReference type="InterPro" id="IPR051239">
    <property type="entry name" value="2'-dNMP_N-hydrolase"/>
</dbReference>
<proteinExistence type="evidence at protein level"/>
<dbReference type="Gene3D" id="3.40.50.450">
    <property type="match status" value="1"/>
</dbReference>
<evidence type="ECO:0007829" key="3">
    <source>
        <dbReference type="PDB" id="7O62"/>
    </source>
</evidence>
<reference evidence="3" key="2">
    <citation type="journal article" date="2021" name="Int. J. Biol. Macromol.">
        <title>Biochemical and structural studies of two tetrameric nucleoside 2'-deoxyribosyltransferases from psychrophilic and mesophilic bacteria: Insights into cold-adaptation.</title>
        <authorList>
            <person name="Fernandez-Lucas J."/>
            <person name="Acebron I."/>
            <person name="Wu R.Y."/>
            <person name="Alfaro Y."/>
            <person name="Acosta J."/>
            <person name="Kaminski P.A."/>
            <person name="Arroyo M."/>
            <person name="Joachimiak A."/>
            <person name="Nocek B.P."/>
            <person name="De la Mata I."/>
            <person name="Mancheno J.M."/>
        </authorList>
    </citation>
    <scope>X-RAY CRYSTALLOGRAPHY (2.40 ANGSTROMS) OF 6-156</scope>
    <scope>DISULFIDE BONDS</scope>
</reference>
<dbReference type="PDB" id="7O62">
    <property type="method" value="X-ray"/>
    <property type="resolution" value="2.40 A"/>
    <property type="chains" value="A/B/C/D=6-156"/>
</dbReference>
<protein>
    <recommendedName>
        <fullName evidence="4">Nucleoside 2-deoxyribosyltransferase</fullName>
    </recommendedName>
</protein>
<dbReference type="AlphaFoldDB" id="Q6AQB0"/>
<dbReference type="SUPFAM" id="SSF52309">
    <property type="entry name" value="N-(deoxy)ribosyltransferase-like"/>
    <property type="match status" value="1"/>
</dbReference>
<dbReference type="eggNOG" id="COG3613">
    <property type="taxonomic scope" value="Bacteria"/>
</dbReference>
<dbReference type="Pfam" id="PF05014">
    <property type="entry name" value="Nuc_deoxyrib_tr"/>
    <property type="match status" value="1"/>
</dbReference>
<dbReference type="InterPro" id="IPR007710">
    <property type="entry name" value="Nucleoside_deoxyribTrfase"/>
</dbReference>
<dbReference type="KEGG" id="dps:DP0734"/>
<feature type="disulfide bond" evidence="3">
    <location>
        <begin position="40"/>
        <end position="41"/>
    </location>
</feature>
<dbReference type="SMR" id="Q6AQB0"/>
<gene>
    <name evidence="1" type="ordered locus">DP0734</name>
</gene>
<evidence type="ECO:0000313" key="2">
    <source>
        <dbReference type="Proteomes" id="UP000000602"/>
    </source>
</evidence>
<dbReference type="GO" id="GO:0070694">
    <property type="term" value="F:5-hydroxymethyl-dUMP N-hydrolase activity"/>
    <property type="evidence" value="ECO:0007669"/>
    <property type="project" value="TreeGrafter"/>
</dbReference>
<dbReference type="STRING" id="177439.DP0734"/>
<dbReference type="HOGENOM" id="CLU_117644_2_1_7"/>
<dbReference type="EMBL" id="CR522870">
    <property type="protein sequence ID" value="CAG35463.1"/>
    <property type="molecule type" value="Genomic_DNA"/>
</dbReference>
<keyword evidence="3" id="KW-0002">3D-structure</keyword>
<dbReference type="PANTHER" id="PTHR15364:SF0">
    <property type="entry name" value="2'-DEOXYNUCLEOSIDE 5'-PHOSPHATE N-HYDROLASE 1"/>
    <property type="match status" value="1"/>
</dbReference>
<name>Q6AQB0_DESPS</name>
<dbReference type="GO" id="GO:0009159">
    <property type="term" value="P:deoxyribonucleoside monophosphate catabolic process"/>
    <property type="evidence" value="ECO:0007669"/>
    <property type="project" value="TreeGrafter"/>
</dbReference>
<accession>Q6AQB0</accession>
<sequence length="156" mass="17442">MRRFVMNNLSFRPKLYLAAPLFNEAEKESNRNIRDSLIDCCDVFLPQEDGLLLDELVSLGTPLKVAEKSIYEADISAMKNADILLAVLDGACIDDGVAFELGYAKAINKVCLGFQTDVRRQAPTGNNPMIECSCEEIFSDLGSLKKWLQQKYNKLS</sequence>
<feature type="disulfide bond" description="Interchain" evidence="3">
    <location>
        <position position="92"/>
    </location>
</feature>
<dbReference type="PANTHER" id="PTHR15364">
    <property type="entry name" value="2'-DEOXYNUCLEOSIDE 5'-PHOSPHATE N-HYDROLASE 1"/>
    <property type="match status" value="1"/>
</dbReference>
<reference evidence="2" key="1">
    <citation type="journal article" date="2004" name="Environ. Microbiol.">
        <title>The genome of Desulfotalea psychrophila, a sulfate-reducing bacterium from permanently cold Arctic sediments.</title>
        <authorList>
            <person name="Rabus R."/>
            <person name="Ruepp A."/>
            <person name="Frickey T."/>
            <person name="Rattei T."/>
            <person name="Fartmann B."/>
            <person name="Stark M."/>
            <person name="Bauer M."/>
            <person name="Zibat A."/>
            <person name="Lombardot T."/>
            <person name="Becker I."/>
            <person name="Amann J."/>
            <person name="Gellner K."/>
            <person name="Teeling H."/>
            <person name="Leuschner W.D."/>
            <person name="Gloeckner F.-O."/>
            <person name="Lupas A.N."/>
            <person name="Amann R."/>
            <person name="Klenk H.-P."/>
        </authorList>
    </citation>
    <scope>NUCLEOTIDE SEQUENCE [LARGE SCALE GENOMIC DNA]</scope>
    <source>
        <strain evidence="2">DSM 12343 / LSv54</strain>
    </source>
</reference>
<dbReference type="Proteomes" id="UP000000602">
    <property type="component" value="Chromosome"/>
</dbReference>
<evidence type="ECO:0008006" key="4">
    <source>
        <dbReference type="Google" id="ProtNLM"/>
    </source>
</evidence>
<evidence type="ECO:0000313" key="1">
    <source>
        <dbReference type="EMBL" id="CAG35463.1"/>
    </source>
</evidence>